<feature type="region of interest" description="Disordered" evidence="1">
    <location>
        <begin position="530"/>
        <end position="554"/>
    </location>
</feature>
<feature type="compositionally biased region" description="Polar residues" evidence="1">
    <location>
        <begin position="541"/>
        <end position="554"/>
    </location>
</feature>
<feature type="domain" description="FHA" evidence="2">
    <location>
        <begin position="145"/>
        <end position="195"/>
    </location>
</feature>
<feature type="region of interest" description="Disordered" evidence="1">
    <location>
        <begin position="1"/>
        <end position="107"/>
    </location>
</feature>
<dbReference type="InParanoid" id="A0A2G5F5M1"/>
<dbReference type="AlphaFoldDB" id="A0A2G5F5M1"/>
<dbReference type="PANTHER" id="PTHR23308">
    <property type="entry name" value="NUCLEAR INHIBITOR OF PROTEIN PHOSPHATASE-1"/>
    <property type="match status" value="1"/>
</dbReference>
<dbReference type="Proteomes" id="UP000230069">
    <property type="component" value="Unassembled WGS sequence"/>
</dbReference>
<gene>
    <name evidence="3" type="ORF">AQUCO_00200973v1</name>
</gene>
<feature type="compositionally biased region" description="Polar residues" evidence="1">
    <location>
        <begin position="769"/>
        <end position="780"/>
    </location>
</feature>
<dbReference type="InterPro" id="IPR000253">
    <property type="entry name" value="FHA_dom"/>
</dbReference>
<proteinExistence type="predicted"/>
<dbReference type="Gene3D" id="2.60.200.20">
    <property type="match status" value="1"/>
</dbReference>
<dbReference type="SMART" id="SM00240">
    <property type="entry name" value="FHA"/>
    <property type="match status" value="1"/>
</dbReference>
<accession>A0A2G5F5M1</accession>
<feature type="region of interest" description="Disordered" evidence="1">
    <location>
        <begin position="674"/>
        <end position="696"/>
    </location>
</feature>
<evidence type="ECO:0000259" key="2">
    <source>
        <dbReference type="PROSITE" id="PS50006"/>
    </source>
</evidence>
<evidence type="ECO:0000313" key="3">
    <source>
        <dbReference type="EMBL" id="PIA63315.1"/>
    </source>
</evidence>
<organism evidence="3 4">
    <name type="scientific">Aquilegia coerulea</name>
    <name type="common">Rocky mountain columbine</name>
    <dbReference type="NCBI Taxonomy" id="218851"/>
    <lineage>
        <taxon>Eukaryota</taxon>
        <taxon>Viridiplantae</taxon>
        <taxon>Streptophyta</taxon>
        <taxon>Embryophyta</taxon>
        <taxon>Tracheophyta</taxon>
        <taxon>Spermatophyta</taxon>
        <taxon>Magnoliopsida</taxon>
        <taxon>Ranunculales</taxon>
        <taxon>Ranunculaceae</taxon>
        <taxon>Thalictroideae</taxon>
        <taxon>Aquilegia</taxon>
    </lineage>
</organism>
<feature type="region of interest" description="Disordered" evidence="1">
    <location>
        <begin position="722"/>
        <end position="780"/>
    </location>
</feature>
<feature type="compositionally biased region" description="Polar residues" evidence="1">
    <location>
        <begin position="724"/>
        <end position="734"/>
    </location>
</feature>
<dbReference type="SUPFAM" id="SSF49879">
    <property type="entry name" value="SMAD/FHA domain"/>
    <property type="match status" value="1"/>
</dbReference>
<reference evidence="3 4" key="1">
    <citation type="submission" date="2017-09" db="EMBL/GenBank/DDBJ databases">
        <title>WGS assembly of Aquilegia coerulea Goldsmith.</title>
        <authorList>
            <person name="Hodges S."/>
            <person name="Kramer E."/>
            <person name="Nordborg M."/>
            <person name="Tomkins J."/>
            <person name="Borevitz J."/>
            <person name="Derieg N."/>
            <person name="Yan J."/>
            <person name="Mihaltcheva S."/>
            <person name="Hayes R.D."/>
            <person name="Rokhsar D."/>
        </authorList>
    </citation>
    <scope>NUCLEOTIDE SEQUENCE [LARGE SCALE GENOMIC DNA]</scope>
    <source>
        <strain evidence="4">cv. Goldsmith</strain>
    </source>
</reference>
<feature type="region of interest" description="Disordered" evidence="1">
    <location>
        <begin position="364"/>
        <end position="420"/>
    </location>
</feature>
<feature type="compositionally biased region" description="Low complexity" evidence="1">
    <location>
        <begin position="95"/>
        <end position="107"/>
    </location>
</feature>
<feature type="compositionally biased region" description="Basic and acidic residues" evidence="1">
    <location>
        <begin position="63"/>
        <end position="88"/>
    </location>
</feature>
<dbReference type="PROSITE" id="PS50006">
    <property type="entry name" value="FHA_DOMAIN"/>
    <property type="match status" value="1"/>
</dbReference>
<evidence type="ECO:0000256" key="1">
    <source>
        <dbReference type="SAM" id="MobiDB-lite"/>
    </source>
</evidence>
<feature type="compositionally biased region" description="Low complexity" evidence="1">
    <location>
        <begin position="13"/>
        <end position="23"/>
    </location>
</feature>
<feature type="compositionally biased region" description="Acidic residues" evidence="1">
    <location>
        <begin position="384"/>
        <end position="397"/>
    </location>
</feature>
<dbReference type="FunCoup" id="A0A2G5F5M1">
    <property type="interactions" value="3064"/>
</dbReference>
<dbReference type="FunFam" id="2.60.200.20:FF:000053">
    <property type="entry name" value="Os06g0275900 protein"/>
    <property type="match status" value="1"/>
</dbReference>
<keyword evidence="4" id="KW-1185">Reference proteome</keyword>
<dbReference type="OrthoDB" id="444265at2759"/>
<name>A0A2G5F5M1_AQUCA</name>
<dbReference type="InterPro" id="IPR008984">
    <property type="entry name" value="SMAD_FHA_dom_sf"/>
</dbReference>
<dbReference type="InterPro" id="IPR050923">
    <property type="entry name" value="Cell_Proc_Reg/RNA_Proc"/>
</dbReference>
<protein>
    <recommendedName>
        <fullName evidence="2">FHA domain-containing protein</fullName>
    </recommendedName>
</protein>
<evidence type="ECO:0000313" key="4">
    <source>
        <dbReference type="Proteomes" id="UP000230069"/>
    </source>
</evidence>
<dbReference type="Pfam" id="PF00498">
    <property type="entry name" value="FHA"/>
    <property type="match status" value="1"/>
</dbReference>
<feature type="compositionally biased region" description="Pro residues" evidence="1">
    <location>
        <begin position="1"/>
        <end position="12"/>
    </location>
</feature>
<dbReference type="EMBL" id="KZ305019">
    <property type="protein sequence ID" value="PIA63315.1"/>
    <property type="molecule type" value="Genomic_DNA"/>
</dbReference>
<sequence>MKEAMGPPPPKNPNTSSTTSKTPMGPPPPKFVTPSVPEPDSIPIEETKTSITDEIETNLDNTHVVESKLEEHDQQQQQEEETHQEPKPKPKPKSIPDSITKESPSITIPYTIPPWSEAPCHPFSLEVLKDGSIIDQFQVSEKGAYMFGRVDLCDFVLDHPTISRFHAVMQFKQSGEAYIYDLGSTHGTSVNKKEVKKKVYTELHVGDVIRFGHSSRLYVFQGPTELMPPEGDLRKIRSAKIREEMHDREASLLRAKQEASLAEGISWGMAEDAIEEAEDDAEEVTWQTYKGQLTDRQQKTREKVIKRIEKIANMKKEIDAIRVKDIPQGGLTQGQQTQIARNEQRMVQILEELESLEETLNESIQESLGARGGKVRSKKKGAVVEDEDEAPSDDDEFYDRTKKPATQKAGENQSIETADSLLDKKDAIMKEMENKRTLIDEKNKTVPEIESGTEDGDPLDAYMTGLSSQIVLDSTTHLQNDLSSLQLELDRILYLLKIADPSGEAARKRELRVNKPNSNEVAVSTFDSKHLPAERKKRSGSTKLTDDSCSQEGSPANITEAAKVLKVDKTVIVSNDSKTPVAIPVAAKMAEVDSTVTDSIESKTPVYAVTKPQWLGAIHDTEMREVQKQDAPLDMHDSDQFVDYKDRKEVLGSAANGQVELGIEAGGLIIRKRKQVEKPNGSDETPEFSTSSSGEAEITAADAVALLLKHKKGFLITDEEEQNESLGVRTQSQNDNKKTRRVLGPEKPVFLKSNPDYEAWVPPKDQSGDGRTSLNDRLGY</sequence>